<name>A0A553PK32_TIGCA</name>
<protein>
    <recommendedName>
        <fullName evidence="4">C-type lectin domain-containing protein</fullName>
    </recommendedName>
</protein>
<dbReference type="AlphaFoldDB" id="A0A553PK32"/>
<dbReference type="InterPro" id="IPR016187">
    <property type="entry name" value="CTDL_fold"/>
</dbReference>
<dbReference type="SUPFAM" id="SSF56436">
    <property type="entry name" value="C-type lectin-like"/>
    <property type="match status" value="1"/>
</dbReference>
<sequence>MKIFFWACLLTSSVYAGNVTLKACNPYLYWNKRPYFTDPSTPLSFEKAVQACLDIGKELATVEHHMDYAIFTKILNTNKIDTAWVALKYSMKLSCNSGRSCQGLLTDPSGRATRLDHLGYVFHLDNHSDPSNRRSCIRIDQEGHFFSEDCSKPLIVFCQTICEQGELSKHLHPTVIVLLGVLAFTTAMPQAQEEPVESELEENLEADVVADEEDIDEGSGSGDGEGADYDLGLGAFQPTYECSEDAECPPYHFCFASAYTGTSCQSNLYTRNFTNCDYCKGFQDPKDDSTAYPATSFCQLIESEARGYTEEERPHSCYEEIGFCCAEAYFMPCKPDDSSACPKGLGCVEQTYSNGETVNLCKPEKTEFDYGSEIPCEKAYDCPWSILENSWSICSNGVCLQVLER</sequence>
<reference evidence="2 3" key="1">
    <citation type="journal article" date="2018" name="Nat. Ecol. Evol.">
        <title>Genomic signatures of mitonuclear coevolution across populations of Tigriopus californicus.</title>
        <authorList>
            <person name="Barreto F.S."/>
            <person name="Watson E.T."/>
            <person name="Lima T.G."/>
            <person name="Willett C.S."/>
            <person name="Edmands S."/>
            <person name="Li W."/>
            <person name="Burton R.S."/>
        </authorList>
    </citation>
    <scope>NUCLEOTIDE SEQUENCE [LARGE SCALE GENOMIC DNA]</scope>
    <source>
        <strain evidence="2 3">San Diego</strain>
    </source>
</reference>
<keyword evidence="1" id="KW-0732">Signal</keyword>
<dbReference type="CDD" id="cd00037">
    <property type="entry name" value="CLECT"/>
    <property type="match status" value="1"/>
</dbReference>
<comment type="caution">
    <text evidence="2">The sequence shown here is derived from an EMBL/GenBank/DDBJ whole genome shotgun (WGS) entry which is preliminary data.</text>
</comment>
<dbReference type="Proteomes" id="UP000318571">
    <property type="component" value="Chromosome 11"/>
</dbReference>
<dbReference type="InterPro" id="IPR016186">
    <property type="entry name" value="C-type_lectin-like/link_sf"/>
</dbReference>
<organism evidence="2 3">
    <name type="scientific">Tigriopus californicus</name>
    <name type="common">Marine copepod</name>
    <dbReference type="NCBI Taxonomy" id="6832"/>
    <lineage>
        <taxon>Eukaryota</taxon>
        <taxon>Metazoa</taxon>
        <taxon>Ecdysozoa</taxon>
        <taxon>Arthropoda</taxon>
        <taxon>Crustacea</taxon>
        <taxon>Multicrustacea</taxon>
        <taxon>Hexanauplia</taxon>
        <taxon>Copepoda</taxon>
        <taxon>Harpacticoida</taxon>
        <taxon>Harpacticidae</taxon>
        <taxon>Tigriopus</taxon>
    </lineage>
</organism>
<dbReference type="EMBL" id="VCGU01000003">
    <property type="protein sequence ID" value="TRY78042.1"/>
    <property type="molecule type" value="Genomic_DNA"/>
</dbReference>
<evidence type="ECO:0000313" key="2">
    <source>
        <dbReference type="EMBL" id="TRY78042.1"/>
    </source>
</evidence>
<gene>
    <name evidence="2" type="ORF">TCAL_06626</name>
</gene>
<evidence type="ECO:0000313" key="3">
    <source>
        <dbReference type="Proteomes" id="UP000318571"/>
    </source>
</evidence>
<feature type="chain" id="PRO_5022042462" description="C-type lectin domain-containing protein" evidence="1">
    <location>
        <begin position="17"/>
        <end position="405"/>
    </location>
</feature>
<feature type="signal peptide" evidence="1">
    <location>
        <begin position="1"/>
        <end position="16"/>
    </location>
</feature>
<keyword evidence="3" id="KW-1185">Reference proteome</keyword>
<dbReference type="Gene3D" id="3.10.100.10">
    <property type="entry name" value="Mannose-Binding Protein A, subunit A"/>
    <property type="match status" value="1"/>
</dbReference>
<evidence type="ECO:0000256" key="1">
    <source>
        <dbReference type="SAM" id="SignalP"/>
    </source>
</evidence>
<evidence type="ECO:0008006" key="4">
    <source>
        <dbReference type="Google" id="ProtNLM"/>
    </source>
</evidence>
<accession>A0A553PK32</accession>
<proteinExistence type="predicted"/>